<dbReference type="OrthoDB" id="419616at2759"/>
<comment type="caution">
    <text evidence="1">The sequence shown here is derived from an EMBL/GenBank/DDBJ whole genome shotgun (WGS) entry which is preliminary data.</text>
</comment>
<dbReference type="EMBL" id="LVVM01004569">
    <property type="protein sequence ID" value="OJA12614.1"/>
    <property type="molecule type" value="Genomic_DNA"/>
</dbReference>
<protein>
    <submittedName>
        <fullName evidence="1">Uncharacterized protein</fullName>
    </submittedName>
</protein>
<sequence>MTSILSDSELTSPSITGRVGEDAGSLLVVEGDTAAVFGIQSTTLVRPFRALIQSYIIPFFCNIHNS</sequence>
<proteinExistence type="predicted"/>
<organism evidence="1 2">
    <name type="scientific">Rhizopogon vesiculosus</name>
    <dbReference type="NCBI Taxonomy" id="180088"/>
    <lineage>
        <taxon>Eukaryota</taxon>
        <taxon>Fungi</taxon>
        <taxon>Dikarya</taxon>
        <taxon>Basidiomycota</taxon>
        <taxon>Agaricomycotina</taxon>
        <taxon>Agaricomycetes</taxon>
        <taxon>Agaricomycetidae</taxon>
        <taxon>Boletales</taxon>
        <taxon>Suillineae</taxon>
        <taxon>Rhizopogonaceae</taxon>
        <taxon>Rhizopogon</taxon>
    </lineage>
</organism>
<evidence type="ECO:0000313" key="2">
    <source>
        <dbReference type="Proteomes" id="UP000183567"/>
    </source>
</evidence>
<accession>A0A1J8PTR6</accession>
<name>A0A1J8PTR6_9AGAM</name>
<reference evidence="1 2" key="1">
    <citation type="submission" date="2016-03" db="EMBL/GenBank/DDBJ databases">
        <title>Comparative genomics of the ectomycorrhizal sister species Rhizopogon vinicolor and Rhizopogon vesiculosus (Basidiomycota: Boletales) reveals a divergence of the mating type B locus.</title>
        <authorList>
            <person name="Mujic A.B."/>
            <person name="Kuo A."/>
            <person name="Tritt A."/>
            <person name="Lipzen A."/>
            <person name="Chen C."/>
            <person name="Johnson J."/>
            <person name="Sharma A."/>
            <person name="Barry K."/>
            <person name="Grigoriev I.V."/>
            <person name="Spatafora J.W."/>
        </authorList>
    </citation>
    <scope>NUCLEOTIDE SEQUENCE [LARGE SCALE GENOMIC DNA]</scope>
    <source>
        <strain evidence="1 2">AM-OR11-056</strain>
    </source>
</reference>
<dbReference type="AlphaFoldDB" id="A0A1J8PTR6"/>
<evidence type="ECO:0000313" key="1">
    <source>
        <dbReference type="EMBL" id="OJA12614.1"/>
    </source>
</evidence>
<keyword evidence="2" id="KW-1185">Reference proteome</keyword>
<dbReference type="Proteomes" id="UP000183567">
    <property type="component" value="Unassembled WGS sequence"/>
</dbReference>
<gene>
    <name evidence="1" type="ORF">AZE42_12169</name>
</gene>